<dbReference type="EMBL" id="SJPH01000005">
    <property type="protein sequence ID" value="TWT42896.1"/>
    <property type="molecule type" value="Genomic_DNA"/>
</dbReference>
<accession>A0A5C5VW40</accession>
<dbReference type="InterPro" id="IPR008979">
    <property type="entry name" value="Galactose-bd-like_sf"/>
</dbReference>
<dbReference type="Pfam" id="PF17389">
    <property type="entry name" value="Bac_rhamnosid6H"/>
    <property type="match status" value="1"/>
</dbReference>
<keyword evidence="5" id="KW-1185">Reference proteome</keyword>
<dbReference type="InterPro" id="IPR008928">
    <property type="entry name" value="6-hairpin_glycosidase_sf"/>
</dbReference>
<dbReference type="InterPro" id="IPR035398">
    <property type="entry name" value="Bac_rhamnosid_C"/>
</dbReference>
<sequence precursor="true">MARMFRLSQLPRALCIAFLLVAFKSHAAEGPWQANWIAPTGESETNSWWCFQKTIELPAADAASPAHARIACDSKYWLWINGELRVFEGQLKRGPTPRDTYYDHVDLTGAFRAGKNTLAVLVWHFGKEGMSHKSSGQVGLLFDGAIGAKTLLSDKSWRARRHPAYLSTGEPHPNWRLPESNIGFDARLELANWQTAPTEGDSKWVAASEMGPPPAAPWNKLIPRGVPLLRFSTLQEYENAADLPRISDGKPIVARLPYNAQVTPSLEIEAPAGLTIDLRTDNYRGGSENSVRGEYTTREGKQAYESLGWMNGHAVVYSIPPGVKIHALRYRESGFDTQLTGSFRCNVPALNTLWKKAQRTLYLEMRDNFADCPDRERAQWWGDVTLELQQAFYALDPQCATLARKAILELVGWQRPTGVLHAPVPAGNYDSELPMQMLASVGRQGFWEYYRHTGDRDTMVAVYPAVKSYLALWQLGDDGLVVQRQGDWTWGDWGTNKDLPLLYNAWYYLALEGQRNMAQLCGDSAALPRIDERRARLKSAFNKTFWTGTAYKSPRHEGPFDDRGNALAVVAGLAPPEHTEALAEVLSTNQHASPYMEKYVLEALLRLGHVDSALLRMEERYRPMIDSPVTTLWEGWGVGEAGYGGGSYNHAWGGGPLTLLSQYVAGIDPLEPGYGRIRIAPSLGPLRELECVVDSPRGKIRVDVAQDQSEFRLSLQTPAGVVSEVVIPWCPGALLEADNQVVDIPSLRQGGESRLSSQESKIVGGTITSVGVDSLSLSLGAGAHHLRVKKPPKR</sequence>
<dbReference type="GO" id="GO:0005975">
    <property type="term" value="P:carbohydrate metabolic process"/>
    <property type="evidence" value="ECO:0007669"/>
    <property type="project" value="InterPro"/>
</dbReference>
<dbReference type="AlphaFoldDB" id="A0A5C5VW40"/>
<protein>
    <submittedName>
        <fullName evidence="4">Bacterial alpha-L-rhamnosidase</fullName>
    </submittedName>
</protein>
<feature type="signal peptide" evidence="1">
    <location>
        <begin position="1"/>
        <end position="27"/>
    </location>
</feature>
<evidence type="ECO:0000256" key="1">
    <source>
        <dbReference type="SAM" id="SignalP"/>
    </source>
</evidence>
<proteinExistence type="predicted"/>
<dbReference type="InterPro" id="IPR012341">
    <property type="entry name" value="6hp_glycosidase-like_sf"/>
</dbReference>
<evidence type="ECO:0000313" key="5">
    <source>
        <dbReference type="Proteomes" id="UP000318995"/>
    </source>
</evidence>
<evidence type="ECO:0000313" key="4">
    <source>
        <dbReference type="EMBL" id="TWT42896.1"/>
    </source>
</evidence>
<keyword evidence="1" id="KW-0732">Signal</keyword>
<dbReference type="SUPFAM" id="SSF48208">
    <property type="entry name" value="Six-hairpin glycosidases"/>
    <property type="match status" value="1"/>
</dbReference>
<name>A0A5C5VW40_9BACT</name>
<gene>
    <name evidence="4" type="ORF">Pla111_25340</name>
</gene>
<dbReference type="PANTHER" id="PTHR34987:SF2">
    <property type="entry name" value="B, PUTATIVE (AFU_ORTHOLOGUE AFUA_7G05040)-RELATED"/>
    <property type="match status" value="1"/>
</dbReference>
<dbReference type="InterPro" id="IPR035396">
    <property type="entry name" value="Bac_rhamnosid6H"/>
</dbReference>
<feature type="chain" id="PRO_5022709283" evidence="1">
    <location>
        <begin position="28"/>
        <end position="794"/>
    </location>
</feature>
<evidence type="ECO:0000259" key="2">
    <source>
        <dbReference type="Pfam" id="PF17389"/>
    </source>
</evidence>
<dbReference type="Gene3D" id="2.60.120.260">
    <property type="entry name" value="Galactose-binding domain-like"/>
    <property type="match status" value="1"/>
</dbReference>
<dbReference type="PANTHER" id="PTHR34987">
    <property type="entry name" value="C, PUTATIVE (AFU_ORTHOLOGUE AFUA_3G02880)-RELATED"/>
    <property type="match status" value="1"/>
</dbReference>
<evidence type="ECO:0000259" key="3">
    <source>
        <dbReference type="Pfam" id="PF17390"/>
    </source>
</evidence>
<feature type="domain" description="Alpha-L-rhamnosidase six-hairpin glycosidase" evidence="2">
    <location>
        <begin position="340"/>
        <end position="664"/>
    </location>
</feature>
<reference evidence="4 5" key="1">
    <citation type="submission" date="2019-02" db="EMBL/GenBank/DDBJ databases">
        <title>Deep-cultivation of Planctomycetes and their phenomic and genomic characterization uncovers novel biology.</title>
        <authorList>
            <person name="Wiegand S."/>
            <person name="Jogler M."/>
            <person name="Boedeker C."/>
            <person name="Pinto D."/>
            <person name="Vollmers J."/>
            <person name="Rivas-Marin E."/>
            <person name="Kohn T."/>
            <person name="Peeters S.H."/>
            <person name="Heuer A."/>
            <person name="Rast P."/>
            <person name="Oberbeckmann S."/>
            <person name="Bunk B."/>
            <person name="Jeske O."/>
            <person name="Meyerdierks A."/>
            <person name="Storesund J.E."/>
            <person name="Kallscheuer N."/>
            <person name="Luecker S."/>
            <person name="Lage O.M."/>
            <person name="Pohl T."/>
            <person name="Merkel B.J."/>
            <person name="Hornburger P."/>
            <person name="Mueller R.-W."/>
            <person name="Bruemmer F."/>
            <person name="Labrenz M."/>
            <person name="Spormann A.M."/>
            <person name="Op Den Camp H."/>
            <person name="Overmann J."/>
            <person name="Amann R."/>
            <person name="Jetten M.S.M."/>
            <person name="Mascher T."/>
            <person name="Medema M.H."/>
            <person name="Devos D.P."/>
            <person name="Kaster A.-K."/>
            <person name="Ovreas L."/>
            <person name="Rohde M."/>
            <person name="Galperin M.Y."/>
            <person name="Jogler C."/>
        </authorList>
    </citation>
    <scope>NUCLEOTIDE SEQUENCE [LARGE SCALE GENOMIC DNA]</scope>
    <source>
        <strain evidence="4 5">Pla111</strain>
    </source>
</reference>
<organism evidence="4 5">
    <name type="scientific">Botrimarina hoheduenensis</name>
    <dbReference type="NCBI Taxonomy" id="2528000"/>
    <lineage>
        <taxon>Bacteria</taxon>
        <taxon>Pseudomonadati</taxon>
        <taxon>Planctomycetota</taxon>
        <taxon>Planctomycetia</taxon>
        <taxon>Pirellulales</taxon>
        <taxon>Lacipirellulaceae</taxon>
        <taxon>Botrimarina</taxon>
    </lineage>
</organism>
<dbReference type="Pfam" id="PF17390">
    <property type="entry name" value="Bac_rhamnosid_C"/>
    <property type="match status" value="1"/>
</dbReference>
<comment type="caution">
    <text evidence="4">The sequence shown here is derived from an EMBL/GenBank/DDBJ whole genome shotgun (WGS) entry which is preliminary data.</text>
</comment>
<dbReference type="Proteomes" id="UP000318995">
    <property type="component" value="Unassembled WGS sequence"/>
</dbReference>
<feature type="domain" description="Alpha-L-rhamnosidase C-terminal" evidence="3">
    <location>
        <begin position="666"/>
        <end position="730"/>
    </location>
</feature>
<dbReference type="Gene3D" id="2.60.420.10">
    <property type="entry name" value="Maltose phosphorylase, domain 3"/>
    <property type="match status" value="1"/>
</dbReference>
<dbReference type="Gene3D" id="1.50.10.10">
    <property type="match status" value="1"/>
</dbReference>
<dbReference type="SUPFAM" id="SSF49785">
    <property type="entry name" value="Galactose-binding domain-like"/>
    <property type="match status" value="1"/>
</dbReference>